<feature type="compositionally biased region" description="Polar residues" evidence="2">
    <location>
        <begin position="1"/>
        <end position="12"/>
    </location>
</feature>
<proteinExistence type="predicted"/>
<feature type="region of interest" description="Disordered" evidence="2">
    <location>
        <begin position="1"/>
        <end position="73"/>
    </location>
</feature>
<accession>A0A9P0GFA9</accession>
<protein>
    <submittedName>
        <fullName evidence="3">Uncharacterized protein</fullName>
    </submittedName>
</protein>
<evidence type="ECO:0000313" key="4">
    <source>
        <dbReference type="Proteomes" id="UP001153636"/>
    </source>
</evidence>
<keyword evidence="1" id="KW-0175">Coiled coil</keyword>
<name>A0A9P0GFA9_9CUCU</name>
<feature type="compositionally biased region" description="Low complexity" evidence="2">
    <location>
        <begin position="13"/>
        <end position="30"/>
    </location>
</feature>
<evidence type="ECO:0000256" key="1">
    <source>
        <dbReference type="SAM" id="Coils"/>
    </source>
</evidence>
<evidence type="ECO:0000256" key="2">
    <source>
        <dbReference type="SAM" id="MobiDB-lite"/>
    </source>
</evidence>
<dbReference type="AlphaFoldDB" id="A0A9P0GFA9"/>
<reference evidence="3" key="1">
    <citation type="submission" date="2022-01" db="EMBL/GenBank/DDBJ databases">
        <authorList>
            <person name="King R."/>
        </authorList>
    </citation>
    <scope>NUCLEOTIDE SEQUENCE</scope>
</reference>
<feature type="compositionally biased region" description="Basic and acidic residues" evidence="2">
    <location>
        <begin position="207"/>
        <end position="216"/>
    </location>
</feature>
<keyword evidence="4" id="KW-1185">Reference proteome</keyword>
<feature type="region of interest" description="Disordered" evidence="2">
    <location>
        <begin position="207"/>
        <end position="228"/>
    </location>
</feature>
<feature type="coiled-coil region" evidence="1">
    <location>
        <begin position="322"/>
        <end position="353"/>
    </location>
</feature>
<evidence type="ECO:0000313" key="3">
    <source>
        <dbReference type="EMBL" id="CAH1111408.1"/>
    </source>
</evidence>
<sequence length="444" mass="52782">MPKLSPSVNASTSLALQRPQLQSPRQSPMRNYYDLAYNDWEDVSDDNDENYQPNESNRESSETESEVDNKKINQKECREIQKNGQEIKKKKKRIEGAEYRTQKGRDKRAHFVKDVDCHCHYSCNTKISNEEREEILRAYLKLTREELRWNFIRQHVKRIEKKRSYTTGPSRRQFTQIYNLTSNAKTHQVATLDISDKKVKTPIKKLKDTGTIETDRRGRKPPPQKKSEDVKNIIRDHIRSMPVVSSHYCRKSSKRSYLATGLSEYRLYNDFKSYSIEREVIPEKFSYYKHIFTTEFNIGFHRPKKDQCDFCIKFSNYSDDEKRNVQEEYDLHLKRKQEAREHKQLDKERKKNDNLFQVFTMDMEKVLIIYNLSSLAENNYMWHELNDPEFKCIKIRKLATRANNSDLLEVKSLYSAALSIENYKLRSLRKLCDSGTIPSTYHAF</sequence>
<dbReference type="EMBL" id="OV651818">
    <property type="protein sequence ID" value="CAH1111408.1"/>
    <property type="molecule type" value="Genomic_DNA"/>
</dbReference>
<gene>
    <name evidence="3" type="ORF">PSYICH_LOCUS11800</name>
</gene>
<organism evidence="3 4">
    <name type="scientific">Psylliodes chrysocephalus</name>
    <dbReference type="NCBI Taxonomy" id="3402493"/>
    <lineage>
        <taxon>Eukaryota</taxon>
        <taxon>Metazoa</taxon>
        <taxon>Ecdysozoa</taxon>
        <taxon>Arthropoda</taxon>
        <taxon>Hexapoda</taxon>
        <taxon>Insecta</taxon>
        <taxon>Pterygota</taxon>
        <taxon>Neoptera</taxon>
        <taxon>Endopterygota</taxon>
        <taxon>Coleoptera</taxon>
        <taxon>Polyphaga</taxon>
        <taxon>Cucujiformia</taxon>
        <taxon>Chrysomeloidea</taxon>
        <taxon>Chrysomelidae</taxon>
        <taxon>Galerucinae</taxon>
        <taxon>Alticini</taxon>
        <taxon>Psylliodes</taxon>
    </lineage>
</organism>
<feature type="compositionally biased region" description="Basic and acidic residues" evidence="2">
    <location>
        <begin position="56"/>
        <end position="73"/>
    </location>
</feature>
<dbReference type="PANTHER" id="PTHR10773">
    <property type="entry name" value="DNA-DIRECTED RNA POLYMERASES I, II, AND III SUBUNIT RPABC2"/>
    <property type="match status" value="1"/>
</dbReference>
<dbReference type="Proteomes" id="UP001153636">
    <property type="component" value="Chromosome 6"/>
</dbReference>
<dbReference type="PANTHER" id="PTHR10773:SF19">
    <property type="match status" value="1"/>
</dbReference>
<dbReference type="OrthoDB" id="10068225at2759"/>
<feature type="compositionally biased region" description="Acidic residues" evidence="2">
    <location>
        <begin position="39"/>
        <end position="49"/>
    </location>
</feature>